<dbReference type="STRING" id="1171373.PACID_12560"/>
<dbReference type="EMBL" id="CP003493">
    <property type="protein sequence ID" value="AFV89078.1"/>
    <property type="molecule type" value="Genomic_DNA"/>
</dbReference>
<sequence>MPLSPLTHSPSPHHSRAAIQVHTPAPCALFLENIHVT</sequence>
<protein>
    <submittedName>
        <fullName evidence="1">Uncharacterized protein</fullName>
    </submittedName>
</protein>
<evidence type="ECO:0000313" key="1">
    <source>
        <dbReference type="EMBL" id="AFV89078.1"/>
    </source>
</evidence>
<dbReference type="AlphaFoldDB" id="K7RVR5"/>
<evidence type="ECO:0000313" key="2">
    <source>
        <dbReference type="Proteomes" id="UP000000214"/>
    </source>
</evidence>
<dbReference type="KEGG" id="pbo:PACID_12560"/>
<dbReference type="PATRIC" id="fig|1171373.8.peg.1252"/>
<reference evidence="1 2" key="1">
    <citation type="journal article" date="2012" name="BMC Genomics">
        <title>The genome sequence of Propionibacterium acidipropionici provides insights into its biotechnological and industrial potential.</title>
        <authorList>
            <person name="Parizzi L.P."/>
            <person name="Grassi M.C."/>
            <person name="Llerena L.A."/>
            <person name="Carazzolle M.F."/>
            <person name="Queiroz V.L."/>
            <person name="Lunardi I."/>
            <person name="Zeidler A.F."/>
            <person name="Teixeira P.J."/>
            <person name="Mieczkowski P."/>
            <person name="Rincones J."/>
            <person name="Pereira G.A."/>
        </authorList>
    </citation>
    <scope>NUCLEOTIDE SEQUENCE [LARGE SCALE GENOMIC DNA]</scope>
    <source>
        <strain evidence="2">ATCC 4875 / DSM 20272 / JCM 6432 / NBRC 12425 / NCIMB 8070</strain>
    </source>
</reference>
<dbReference type="HOGENOM" id="CLU_3347184_0_0_11"/>
<organism evidence="1 2">
    <name type="scientific">Acidipropionibacterium acidipropionici (strain ATCC 4875 / DSM 20272 / JCM 6432 / NBRC 12425 / NCIMB 8070 / 4)</name>
    <name type="common">Propionibacterium acidipropionici</name>
    <dbReference type="NCBI Taxonomy" id="1171373"/>
    <lineage>
        <taxon>Bacteria</taxon>
        <taxon>Bacillati</taxon>
        <taxon>Actinomycetota</taxon>
        <taxon>Actinomycetes</taxon>
        <taxon>Propionibacteriales</taxon>
        <taxon>Propionibacteriaceae</taxon>
        <taxon>Acidipropionibacterium</taxon>
    </lineage>
</organism>
<dbReference type="Proteomes" id="UP000000214">
    <property type="component" value="Chromosome"/>
</dbReference>
<accession>K7RVR5</accession>
<name>K7RVR5_ACIA4</name>
<gene>
    <name evidence="1" type="ordered locus">PACID_12560</name>
</gene>
<proteinExistence type="predicted"/>